<evidence type="ECO:0000313" key="7">
    <source>
        <dbReference type="Proteomes" id="UP000179243"/>
    </source>
</evidence>
<feature type="domain" description="HipA-like C-terminal" evidence="4">
    <location>
        <begin position="158"/>
        <end position="380"/>
    </location>
</feature>
<gene>
    <name evidence="6" type="ORF">A2519_14010</name>
</gene>
<dbReference type="EMBL" id="MFYX01000011">
    <property type="protein sequence ID" value="OGK07239.1"/>
    <property type="molecule type" value="Genomic_DNA"/>
</dbReference>
<keyword evidence="2" id="KW-0808">Transferase</keyword>
<evidence type="ECO:0000313" key="6">
    <source>
        <dbReference type="EMBL" id="OGK07239.1"/>
    </source>
</evidence>
<dbReference type="InterPro" id="IPR017508">
    <property type="entry name" value="HipA_N1"/>
</dbReference>
<evidence type="ECO:0000256" key="1">
    <source>
        <dbReference type="ARBA" id="ARBA00010164"/>
    </source>
</evidence>
<dbReference type="Pfam" id="PF07804">
    <property type="entry name" value="HipA_C"/>
    <property type="match status" value="1"/>
</dbReference>
<name>A0A1F7FKJ7_UNCRA</name>
<dbReference type="Pfam" id="PF13657">
    <property type="entry name" value="Couple_hipA"/>
    <property type="match status" value="1"/>
</dbReference>
<evidence type="ECO:0000259" key="4">
    <source>
        <dbReference type="Pfam" id="PF07804"/>
    </source>
</evidence>
<dbReference type="Proteomes" id="UP000179243">
    <property type="component" value="Unassembled WGS sequence"/>
</dbReference>
<dbReference type="PANTHER" id="PTHR37419">
    <property type="entry name" value="SERINE/THREONINE-PROTEIN KINASE TOXIN HIPA"/>
    <property type="match status" value="1"/>
</dbReference>
<evidence type="ECO:0000256" key="3">
    <source>
        <dbReference type="ARBA" id="ARBA00022777"/>
    </source>
</evidence>
<dbReference type="AlphaFoldDB" id="A0A1F7FKJ7"/>
<reference evidence="6 7" key="1">
    <citation type="journal article" date="2016" name="Nat. Commun.">
        <title>Thousands of microbial genomes shed light on interconnected biogeochemical processes in an aquifer system.</title>
        <authorList>
            <person name="Anantharaman K."/>
            <person name="Brown C.T."/>
            <person name="Hug L.A."/>
            <person name="Sharon I."/>
            <person name="Castelle C.J."/>
            <person name="Probst A.J."/>
            <person name="Thomas B.C."/>
            <person name="Singh A."/>
            <person name="Wilkins M.J."/>
            <person name="Karaoz U."/>
            <person name="Brodie E.L."/>
            <person name="Williams K.H."/>
            <person name="Hubbard S.S."/>
            <person name="Banfield J.F."/>
        </authorList>
    </citation>
    <scope>NUCLEOTIDE SEQUENCE [LARGE SCALE GENOMIC DNA]</scope>
</reference>
<dbReference type="GO" id="GO:0004674">
    <property type="term" value="F:protein serine/threonine kinase activity"/>
    <property type="evidence" value="ECO:0007669"/>
    <property type="project" value="TreeGrafter"/>
</dbReference>
<comment type="similarity">
    <text evidence="1">Belongs to the HipA Ser/Thr kinase family.</text>
</comment>
<accession>A0A1F7FKJ7</accession>
<evidence type="ECO:0008006" key="8">
    <source>
        <dbReference type="Google" id="ProtNLM"/>
    </source>
</evidence>
<feature type="domain" description="HipA N-terminal subdomain 1" evidence="5">
    <location>
        <begin position="14"/>
        <end position="115"/>
    </location>
</feature>
<evidence type="ECO:0000259" key="5">
    <source>
        <dbReference type="Pfam" id="PF13657"/>
    </source>
</evidence>
<evidence type="ECO:0000256" key="2">
    <source>
        <dbReference type="ARBA" id="ARBA00022679"/>
    </source>
</evidence>
<organism evidence="6 7">
    <name type="scientific">Candidatus Raymondbacteria bacterium RIFOXYD12_FULL_49_13</name>
    <dbReference type="NCBI Taxonomy" id="1817890"/>
    <lineage>
        <taxon>Bacteria</taxon>
        <taxon>Raymondiibacteriota</taxon>
    </lineage>
</organism>
<keyword evidence="3" id="KW-0418">Kinase</keyword>
<proteinExistence type="inferred from homology"/>
<dbReference type="Gene3D" id="1.10.1070.20">
    <property type="match status" value="1"/>
</dbReference>
<comment type="caution">
    <text evidence="6">The sequence shown here is derived from an EMBL/GenBank/DDBJ whole genome shotgun (WGS) entry which is preliminary data.</text>
</comment>
<dbReference type="InterPro" id="IPR012893">
    <property type="entry name" value="HipA-like_C"/>
</dbReference>
<sequence length="413" mass="46494">MNKLFVHINFGTTSHCVGTLFLSEKMGRHVFAYNRDFIGKGLEISPRNMPLGNATYVAERNSDLYDLHGVFADSLPDAWGKKVQDAEFQKIGLHNASALDRLAFVGRYGIGALRYEPAQEFEQGKKAVQCADLRKAAQKIIAGRPDTVVDELLHSGGSAGGARPKFLVDLDTKSLDMLRYTRGAPEGDFFPVILKVPLRNDDQYQRIEYAYSQMAIKAGINILESYLLDGKTDKRAYFAMRRFDILANGTRLHTHTFAGLLGINFREAVPDYSTLLRVTGDLTRNHVDVVEAYRRMVFNYLGSNLDDHAKNITFTMDQKGQWALAPAYDIGYSTAADNLHAMAINGKRRNAILSDFKHVAEDFDVREWKKIVEQTAHSLRKWPSLAEKSGIPAKQATAIWNRIREHTDRLGHI</sequence>
<protein>
    <recommendedName>
        <fullName evidence="8">Phosphatidylinositol kinase</fullName>
    </recommendedName>
</protein>
<dbReference type="InterPro" id="IPR052028">
    <property type="entry name" value="HipA_Ser/Thr_kinase"/>
</dbReference>
<dbReference type="GO" id="GO:0005829">
    <property type="term" value="C:cytosol"/>
    <property type="evidence" value="ECO:0007669"/>
    <property type="project" value="TreeGrafter"/>
</dbReference>
<dbReference type="PANTHER" id="PTHR37419:SF8">
    <property type="entry name" value="TOXIN YJJJ"/>
    <property type="match status" value="1"/>
</dbReference>